<evidence type="ECO:0000256" key="7">
    <source>
        <dbReference type="ARBA" id="ARBA00022967"/>
    </source>
</evidence>
<dbReference type="EMBL" id="FQVI01000042">
    <property type="protein sequence ID" value="SHF55574.1"/>
    <property type="molecule type" value="Genomic_DNA"/>
</dbReference>
<dbReference type="AlphaFoldDB" id="A0A1M5CLD8"/>
<dbReference type="Pfam" id="PF00005">
    <property type="entry name" value="ABC_tran"/>
    <property type="match status" value="2"/>
</dbReference>
<dbReference type="Proteomes" id="UP000184245">
    <property type="component" value="Unassembled WGS sequence"/>
</dbReference>
<dbReference type="PROSITE" id="PS00211">
    <property type="entry name" value="ABC_TRANSPORTER_1"/>
    <property type="match status" value="1"/>
</dbReference>
<dbReference type="PANTHER" id="PTHR43790:SF9">
    <property type="entry name" value="GALACTOFURANOSE TRANSPORTER ATP-BINDING PROTEIN YTFR"/>
    <property type="match status" value="1"/>
</dbReference>
<name>A0A1M5CLD8_9CLOT</name>
<evidence type="ECO:0000313" key="11">
    <source>
        <dbReference type="Proteomes" id="UP000184245"/>
    </source>
</evidence>
<accession>A0A1M5CLD8</accession>
<evidence type="ECO:0000313" key="10">
    <source>
        <dbReference type="EMBL" id="SHF55574.1"/>
    </source>
</evidence>
<dbReference type="InterPro" id="IPR027417">
    <property type="entry name" value="P-loop_NTPase"/>
</dbReference>
<dbReference type="FunFam" id="3.40.50.300:FF:000127">
    <property type="entry name" value="Ribose import ATP-binding protein RbsA"/>
    <property type="match status" value="1"/>
</dbReference>
<reference evidence="10 11" key="1">
    <citation type="submission" date="2016-11" db="EMBL/GenBank/DDBJ databases">
        <authorList>
            <person name="Jaros S."/>
            <person name="Januszkiewicz K."/>
            <person name="Wedrychowicz H."/>
        </authorList>
    </citation>
    <scope>NUCLEOTIDE SEQUENCE [LARGE SCALE GENOMIC DNA]</scope>
    <source>
        <strain evidence="10 11">DSM 17459</strain>
    </source>
</reference>
<dbReference type="GO" id="GO:0005886">
    <property type="term" value="C:plasma membrane"/>
    <property type="evidence" value="ECO:0007669"/>
    <property type="project" value="UniProtKB-SubCell"/>
</dbReference>
<organism evidence="10 11">
    <name type="scientific">Lactonifactor longoviformis DSM 17459</name>
    <dbReference type="NCBI Taxonomy" id="1122155"/>
    <lineage>
        <taxon>Bacteria</taxon>
        <taxon>Bacillati</taxon>
        <taxon>Bacillota</taxon>
        <taxon>Clostridia</taxon>
        <taxon>Eubacteriales</taxon>
        <taxon>Clostridiaceae</taxon>
        <taxon>Lactonifactor</taxon>
    </lineage>
</organism>
<dbReference type="SMART" id="SM00382">
    <property type="entry name" value="AAA"/>
    <property type="match status" value="2"/>
</dbReference>
<dbReference type="PANTHER" id="PTHR43790">
    <property type="entry name" value="CARBOHYDRATE TRANSPORT ATP-BINDING PROTEIN MG119-RELATED"/>
    <property type="match status" value="1"/>
</dbReference>
<dbReference type="GO" id="GO:0016887">
    <property type="term" value="F:ATP hydrolysis activity"/>
    <property type="evidence" value="ECO:0007669"/>
    <property type="project" value="InterPro"/>
</dbReference>
<dbReference type="InterPro" id="IPR050107">
    <property type="entry name" value="ABC_carbohydrate_import_ATPase"/>
</dbReference>
<dbReference type="RefSeq" id="WP_072854724.1">
    <property type="nucleotide sequence ID" value="NZ_FQVI01000042.1"/>
</dbReference>
<keyword evidence="4" id="KW-0677">Repeat</keyword>
<feature type="domain" description="ABC transporter" evidence="9">
    <location>
        <begin position="6"/>
        <end position="242"/>
    </location>
</feature>
<evidence type="ECO:0000256" key="1">
    <source>
        <dbReference type="ARBA" id="ARBA00004202"/>
    </source>
</evidence>
<keyword evidence="11" id="KW-1185">Reference proteome</keyword>
<evidence type="ECO:0000256" key="5">
    <source>
        <dbReference type="ARBA" id="ARBA00022741"/>
    </source>
</evidence>
<dbReference type="InterPro" id="IPR003439">
    <property type="entry name" value="ABC_transporter-like_ATP-bd"/>
</dbReference>
<dbReference type="OrthoDB" id="9771863at2"/>
<evidence type="ECO:0000256" key="2">
    <source>
        <dbReference type="ARBA" id="ARBA00022448"/>
    </source>
</evidence>
<dbReference type="InterPro" id="IPR003593">
    <property type="entry name" value="AAA+_ATPase"/>
</dbReference>
<evidence type="ECO:0000256" key="6">
    <source>
        <dbReference type="ARBA" id="ARBA00022840"/>
    </source>
</evidence>
<dbReference type="SUPFAM" id="SSF52540">
    <property type="entry name" value="P-loop containing nucleoside triphosphate hydrolases"/>
    <property type="match status" value="2"/>
</dbReference>
<feature type="domain" description="ABC transporter" evidence="9">
    <location>
        <begin position="243"/>
        <end position="494"/>
    </location>
</feature>
<dbReference type="PROSITE" id="PS50893">
    <property type="entry name" value="ABC_TRANSPORTER_2"/>
    <property type="match status" value="2"/>
</dbReference>
<keyword evidence="2" id="KW-0813">Transport</keyword>
<dbReference type="STRING" id="1122155.SAMN02745158_04203"/>
<keyword evidence="3" id="KW-1003">Cell membrane</keyword>
<sequence length="496" mass="55282">MEKPILKVTGIVKNFPGVKALKGVDFDVRAGEVHALCGENGAGKSTLMHILSGVYQPDEGEIYLEGKKVQFHNQKEANEQGIAIVYQERSLVEGLNVAENVFAARQPSNKFSWIHWKQLYRETEEILKSLDIQVNPRTMVSSLSPALQQMVEIAKALSLKPKVLILDEPTAAITEKEVVALFRLIEKLKREGMAIIYISHRLVEIFQLAERVTVFKDGSLVETANVYDVDNNWLVNRMVGRDLELKRVEREIPKDVVLSVKGLCGGSFQDVSFELNRGEIIGFAGLAGAGRTEVMRAIFGADPILEGEIYLNGSKMHPQNTKDSIERGIGYLPEDRKAQGLFLEMSISDNISSAHMNQTGRGIFLDDKRLLTESEKYKEQLRVATPSVRQKVVNLSGGNQQKVVFARWLMVNPRIMIVDEPTRGVDVGAKAEIYQILREMTKKGTSIILVSSDLPEVMSISDRIYVMHEGEITGELSGAEATEEAIMRLASGIRDE</sequence>
<proteinExistence type="predicted"/>
<evidence type="ECO:0000259" key="9">
    <source>
        <dbReference type="PROSITE" id="PS50893"/>
    </source>
</evidence>
<evidence type="ECO:0000256" key="3">
    <source>
        <dbReference type="ARBA" id="ARBA00022475"/>
    </source>
</evidence>
<dbReference type="Gene3D" id="3.40.50.300">
    <property type="entry name" value="P-loop containing nucleotide triphosphate hydrolases"/>
    <property type="match status" value="2"/>
</dbReference>
<keyword evidence="6 10" id="KW-0067">ATP-binding</keyword>
<evidence type="ECO:0000256" key="4">
    <source>
        <dbReference type="ARBA" id="ARBA00022737"/>
    </source>
</evidence>
<keyword evidence="7" id="KW-1278">Translocase</keyword>
<dbReference type="GO" id="GO:0005524">
    <property type="term" value="F:ATP binding"/>
    <property type="evidence" value="ECO:0007669"/>
    <property type="project" value="UniProtKB-KW"/>
</dbReference>
<keyword evidence="8" id="KW-0472">Membrane</keyword>
<comment type="subcellular location">
    <subcellularLocation>
        <location evidence="1">Cell membrane</location>
        <topology evidence="1">Peripheral membrane protein</topology>
    </subcellularLocation>
</comment>
<protein>
    <submittedName>
        <fullName evidence="10">Ribose transport system ATP-binding protein</fullName>
    </submittedName>
</protein>
<keyword evidence="5" id="KW-0547">Nucleotide-binding</keyword>
<evidence type="ECO:0000256" key="8">
    <source>
        <dbReference type="ARBA" id="ARBA00023136"/>
    </source>
</evidence>
<dbReference type="InterPro" id="IPR017871">
    <property type="entry name" value="ABC_transporter-like_CS"/>
</dbReference>
<dbReference type="CDD" id="cd03216">
    <property type="entry name" value="ABC_Carb_Monos_I"/>
    <property type="match status" value="1"/>
</dbReference>
<dbReference type="CDD" id="cd03215">
    <property type="entry name" value="ABC_Carb_Monos_II"/>
    <property type="match status" value="1"/>
</dbReference>
<gene>
    <name evidence="10" type="ORF">SAMN02745158_04203</name>
</gene>